<feature type="compositionally biased region" description="Basic residues" evidence="1">
    <location>
        <begin position="194"/>
        <end position="206"/>
    </location>
</feature>
<feature type="compositionally biased region" description="Polar residues" evidence="1">
    <location>
        <begin position="42"/>
        <end position="66"/>
    </location>
</feature>
<feature type="compositionally biased region" description="Basic and acidic residues" evidence="1">
    <location>
        <begin position="178"/>
        <end position="193"/>
    </location>
</feature>
<dbReference type="EMBL" id="JBGBPY010000001">
    <property type="protein sequence ID" value="MEY2182874.1"/>
    <property type="molecule type" value="Genomic_DNA"/>
</dbReference>
<evidence type="ECO:0000256" key="2">
    <source>
        <dbReference type="SAM" id="SignalP"/>
    </source>
</evidence>
<feature type="chain" id="PRO_5045375586" evidence="2">
    <location>
        <begin position="28"/>
        <end position="206"/>
    </location>
</feature>
<dbReference type="Proteomes" id="UP001562159">
    <property type="component" value="Unassembled WGS sequence"/>
</dbReference>
<sequence length="206" mass="23208">MQNHTQKWLVVGLLGLCGLGGVTAVQAQSAPAQNAASDTQRDANQQQRIDQGLKSGQLNTRQASNLEQREANLDRTEQRDMRNGPMTKAENTQIQRMQNRDSKAIYKDKHDAIKGNPDSASSRRLQADVQRNANQEQRLANGVKSGQLTNREDARMQGRQAHVDHMEHVAGTNNGRVGPREQKRIQRADNRDSKRIHRVKHNQAKR</sequence>
<comment type="caution">
    <text evidence="3">The sequence shown here is derived from an EMBL/GenBank/DDBJ whole genome shotgun (WGS) entry which is preliminary data.</text>
</comment>
<accession>A0ABV4AU23</accession>
<evidence type="ECO:0000256" key="1">
    <source>
        <dbReference type="SAM" id="MobiDB-lite"/>
    </source>
</evidence>
<name>A0ABV4AU23_9GAMM</name>
<reference evidence="3 4" key="1">
    <citation type="submission" date="2024-07" db="EMBL/GenBank/DDBJ databases">
        <title>Molecular mechanisms and environmental adaptations of flagellar loss and biofilm growth of Rhodanobacter under environmental stress.</title>
        <authorList>
            <person name="Chen M."/>
        </authorList>
    </citation>
    <scope>NUCLEOTIDE SEQUENCE [LARGE SCALE GENOMIC DNA]</scope>
    <source>
        <strain evidence="3 4">RS22</strain>
    </source>
</reference>
<proteinExistence type="predicted"/>
<organism evidence="3 4">
    <name type="scientific">Rhodanobacter humi</name>
    <dbReference type="NCBI Taxonomy" id="1888173"/>
    <lineage>
        <taxon>Bacteria</taxon>
        <taxon>Pseudomonadati</taxon>
        <taxon>Pseudomonadota</taxon>
        <taxon>Gammaproteobacteria</taxon>
        <taxon>Lysobacterales</taxon>
        <taxon>Rhodanobacteraceae</taxon>
        <taxon>Rhodanobacter</taxon>
    </lineage>
</organism>
<protein>
    <submittedName>
        <fullName evidence="3">Uncharacterized protein</fullName>
    </submittedName>
</protein>
<keyword evidence="4" id="KW-1185">Reference proteome</keyword>
<feature type="region of interest" description="Disordered" evidence="1">
    <location>
        <begin position="168"/>
        <end position="206"/>
    </location>
</feature>
<feature type="region of interest" description="Disordered" evidence="1">
    <location>
        <begin position="32"/>
        <end position="98"/>
    </location>
</feature>
<gene>
    <name evidence="3" type="ORF">AB7878_10640</name>
</gene>
<evidence type="ECO:0000313" key="3">
    <source>
        <dbReference type="EMBL" id="MEY2182874.1"/>
    </source>
</evidence>
<evidence type="ECO:0000313" key="4">
    <source>
        <dbReference type="Proteomes" id="UP001562159"/>
    </source>
</evidence>
<keyword evidence="2" id="KW-0732">Signal</keyword>
<feature type="signal peptide" evidence="2">
    <location>
        <begin position="1"/>
        <end position="27"/>
    </location>
</feature>
<feature type="compositionally biased region" description="Basic and acidic residues" evidence="1">
    <location>
        <begin position="67"/>
        <end position="82"/>
    </location>
</feature>